<feature type="compositionally biased region" description="Basic and acidic residues" evidence="1">
    <location>
        <begin position="60"/>
        <end position="69"/>
    </location>
</feature>
<reference evidence="2 3" key="1">
    <citation type="journal article" date="2018" name="Proc. R. Soc. B">
        <title>A non-coding region near Follistatin controls head colour polymorphism in the Gouldian finch.</title>
        <authorList>
            <person name="Toomey M.B."/>
            <person name="Marques C.I."/>
            <person name="Andrade P."/>
            <person name="Araujo P.M."/>
            <person name="Sabatino S."/>
            <person name="Gazda M.A."/>
            <person name="Afonso S."/>
            <person name="Lopes R.J."/>
            <person name="Corbo J.C."/>
            <person name="Carneiro M."/>
        </authorList>
    </citation>
    <scope>NUCLEOTIDE SEQUENCE [LARGE SCALE GENOMIC DNA]</scope>
    <source>
        <strain evidence="2">Red01</strain>
        <tissue evidence="2">Muscle</tissue>
    </source>
</reference>
<sequence>ALPHPPPPPLPRPRGEPGSAAAAAAAGRTAPLPRPAAAAQHRPAGGEARRSEPSGGATGRGERASRLGADRLAGTLRLPVEPVATPSAGSSEGRCTHHPAPFSLRERGSRPSRRGRQSSCAQGGRRPGPGLSEPADSSRLQPRGSVELLVLLLVTGSGKHPRGSSSVEQIFLCLDGKILHCYHTGQWVVTAGLEKSWRGGGRLKTCVTVTSAVEFYGRMSSLRLRTKDAFAMMIFWERVLFSRNSPSPAPPNPRTVPASGGAPCGARSAGNA</sequence>
<name>A0A3L8STR7_CHLGU</name>
<gene>
    <name evidence="2" type="ORF">DV515_00003225</name>
</gene>
<feature type="region of interest" description="Disordered" evidence="1">
    <location>
        <begin position="1"/>
        <end position="140"/>
    </location>
</feature>
<evidence type="ECO:0000256" key="1">
    <source>
        <dbReference type="SAM" id="MobiDB-lite"/>
    </source>
</evidence>
<feature type="region of interest" description="Disordered" evidence="1">
    <location>
        <begin position="245"/>
        <end position="272"/>
    </location>
</feature>
<evidence type="ECO:0000313" key="2">
    <source>
        <dbReference type="EMBL" id="RLW08298.1"/>
    </source>
</evidence>
<comment type="caution">
    <text evidence="2">The sequence shown here is derived from an EMBL/GenBank/DDBJ whole genome shotgun (WGS) entry which is preliminary data.</text>
</comment>
<feature type="compositionally biased region" description="Pro residues" evidence="1">
    <location>
        <begin position="1"/>
        <end position="12"/>
    </location>
</feature>
<evidence type="ECO:0000313" key="3">
    <source>
        <dbReference type="Proteomes" id="UP000276834"/>
    </source>
</evidence>
<keyword evidence="3" id="KW-1185">Reference proteome</keyword>
<accession>A0A3L8STR7</accession>
<dbReference type="AlphaFoldDB" id="A0A3L8STR7"/>
<dbReference type="Proteomes" id="UP000276834">
    <property type="component" value="Unassembled WGS sequence"/>
</dbReference>
<proteinExistence type="predicted"/>
<organism evidence="2 3">
    <name type="scientific">Chloebia gouldiae</name>
    <name type="common">Gouldian finch</name>
    <name type="synonym">Erythrura gouldiae</name>
    <dbReference type="NCBI Taxonomy" id="44316"/>
    <lineage>
        <taxon>Eukaryota</taxon>
        <taxon>Metazoa</taxon>
        <taxon>Chordata</taxon>
        <taxon>Craniata</taxon>
        <taxon>Vertebrata</taxon>
        <taxon>Euteleostomi</taxon>
        <taxon>Archelosauria</taxon>
        <taxon>Archosauria</taxon>
        <taxon>Dinosauria</taxon>
        <taxon>Saurischia</taxon>
        <taxon>Theropoda</taxon>
        <taxon>Coelurosauria</taxon>
        <taxon>Aves</taxon>
        <taxon>Neognathae</taxon>
        <taxon>Neoaves</taxon>
        <taxon>Telluraves</taxon>
        <taxon>Australaves</taxon>
        <taxon>Passeriformes</taxon>
        <taxon>Passeroidea</taxon>
        <taxon>Passeridae</taxon>
        <taxon>Chloebia</taxon>
    </lineage>
</organism>
<feature type="compositionally biased region" description="Low complexity" evidence="1">
    <location>
        <begin position="16"/>
        <end position="46"/>
    </location>
</feature>
<dbReference type="EMBL" id="QUSF01000006">
    <property type="protein sequence ID" value="RLW08298.1"/>
    <property type="molecule type" value="Genomic_DNA"/>
</dbReference>
<protein>
    <submittedName>
        <fullName evidence="2">Uncharacterized protein</fullName>
    </submittedName>
</protein>
<feature type="non-terminal residue" evidence="2">
    <location>
        <position position="1"/>
    </location>
</feature>